<gene>
    <name evidence="2" type="ORF">JG687_00010223</name>
</gene>
<name>A0A8T1UCK7_9STRA</name>
<accession>A0A8T1UCK7</accession>
<reference evidence="2" key="1">
    <citation type="submission" date="2021-01" db="EMBL/GenBank/DDBJ databases">
        <title>Phytophthora aleatoria, a newly-described species from Pinus radiata is distinct from Phytophthora cactorum isolates based on comparative genomics.</title>
        <authorList>
            <person name="Mcdougal R."/>
            <person name="Panda P."/>
            <person name="Williams N."/>
            <person name="Studholme D.J."/>
        </authorList>
    </citation>
    <scope>NUCLEOTIDE SEQUENCE</scope>
    <source>
        <strain evidence="2">NZFS 3830</strain>
    </source>
</reference>
<sequence>MCTPKTCKLRNLTFSVAPQLIQDLLVNGETMAAAPAPATHTPGSTSEATADREKEL</sequence>
<evidence type="ECO:0000313" key="3">
    <source>
        <dbReference type="Proteomes" id="UP000688947"/>
    </source>
</evidence>
<evidence type="ECO:0000313" key="2">
    <source>
        <dbReference type="EMBL" id="KAG6957051.1"/>
    </source>
</evidence>
<protein>
    <submittedName>
        <fullName evidence="2">Uncharacterized protein</fullName>
    </submittedName>
</protein>
<feature type="region of interest" description="Disordered" evidence="1">
    <location>
        <begin position="33"/>
        <end position="56"/>
    </location>
</feature>
<dbReference type="Proteomes" id="UP000688947">
    <property type="component" value="Unassembled WGS sequence"/>
</dbReference>
<proteinExistence type="predicted"/>
<evidence type="ECO:0000256" key="1">
    <source>
        <dbReference type="SAM" id="MobiDB-lite"/>
    </source>
</evidence>
<dbReference type="AlphaFoldDB" id="A0A8T1UCK7"/>
<dbReference type="EMBL" id="JAENGZ010000569">
    <property type="protein sequence ID" value="KAG6957051.1"/>
    <property type="molecule type" value="Genomic_DNA"/>
</dbReference>
<organism evidence="2 3">
    <name type="scientific">Phytophthora cactorum</name>
    <dbReference type="NCBI Taxonomy" id="29920"/>
    <lineage>
        <taxon>Eukaryota</taxon>
        <taxon>Sar</taxon>
        <taxon>Stramenopiles</taxon>
        <taxon>Oomycota</taxon>
        <taxon>Peronosporomycetes</taxon>
        <taxon>Peronosporales</taxon>
        <taxon>Peronosporaceae</taxon>
        <taxon>Phytophthora</taxon>
    </lineage>
</organism>
<comment type="caution">
    <text evidence="2">The sequence shown here is derived from an EMBL/GenBank/DDBJ whole genome shotgun (WGS) entry which is preliminary data.</text>
</comment>